<keyword evidence="2 7" id="KW-0812">Transmembrane</keyword>
<dbReference type="PROSITE" id="PS00211">
    <property type="entry name" value="ABC_TRANSPORTER_1"/>
    <property type="match status" value="1"/>
</dbReference>
<feature type="transmembrane region" description="Helical" evidence="7">
    <location>
        <begin position="234"/>
        <end position="254"/>
    </location>
</feature>
<dbReference type="GO" id="GO:0005524">
    <property type="term" value="F:ATP binding"/>
    <property type="evidence" value="ECO:0007669"/>
    <property type="project" value="UniProtKB-KW"/>
</dbReference>
<evidence type="ECO:0000313" key="9">
    <source>
        <dbReference type="EMBL" id="GGL64249.1"/>
    </source>
</evidence>
<dbReference type="InterPro" id="IPR036640">
    <property type="entry name" value="ABC1_TM_sf"/>
</dbReference>
<evidence type="ECO:0000256" key="4">
    <source>
        <dbReference type="ARBA" id="ARBA00022840"/>
    </source>
</evidence>
<evidence type="ECO:0000313" key="10">
    <source>
        <dbReference type="Proteomes" id="UP000613840"/>
    </source>
</evidence>
<reference evidence="9" key="1">
    <citation type="journal article" date="2014" name="Int. J. Syst. Evol. Microbiol.">
        <title>Complete genome sequence of Corynebacterium casei LMG S-19264T (=DSM 44701T), isolated from a smear-ripened cheese.</title>
        <authorList>
            <consortium name="US DOE Joint Genome Institute (JGI-PGF)"/>
            <person name="Walter F."/>
            <person name="Albersmeier A."/>
            <person name="Kalinowski J."/>
            <person name="Ruckert C."/>
        </authorList>
    </citation>
    <scope>NUCLEOTIDE SEQUENCE</scope>
    <source>
        <strain evidence="9">CGMCC 4.7306</strain>
    </source>
</reference>
<dbReference type="GO" id="GO:0016887">
    <property type="term" value="F:ATP hydrolysis activity"/>
    <property type="evidence" value="ECO:0007669"/>
    <property type="project" value="InterPro"/>
</dbReference>
<organism evidence="9 10">
    <name type="scientific">Microlunatus endophyticus</name>
    <dbReference type="NCBI Taxonomy" id="1716077"/>
    <lineage>
        <taxon>Bacteria</taxon>
        <taxon>Bacillati</taxon>
        <taxon>Actinomycetota</taxon>
        <taxon>Actinomycetes</taxon>
        <taxon>Propionibacteriales</taxon>
        <taxon>Propionibacteriaceae</taxon>
        <taxon>Microlunatus</taxon>
    </lineage>
</organism>
<reference evidence="9" key="2">
    <citation type="submission" date="2020-09" db="EMBL/GenBank/DDBJ databases">
        <authorList>
            <person name="Sun Q."/>
            <person name="Zhou Y."/>
        </authorList>
    </citation>
    <scope>NUCLEOTIDE SEQUENCE</scope>
    <source>
        <strain evidence="9">CGMCC 4.7306</strain>
    </source>
</reference>
<dbReference type="PANTHER" id="PTHR24221:SF654">
    <property type="entry name" value="ATP-BINDING CASSETTE SUB-FAMILY B MEMBER 6"/>
    <property type="match status" value="1"/>
</dbReference>
<protein>
    <submittedName>
        <fullName evidence="9">ABC transporter permease</fullName>
    </submittedName>
</protein>
<dbReference type="PROSITE" id="PS50893">
    <property type="entry name" value="ABC_TRANSPORTER_2"/>
    <property type="match status" value="1"/>
</dbReference>
<dbReference type="Gene3D" id="1.20.1560.10">
    <property type="entry name" value="ABC transporter type 1, transmembrane domain"/>
    <property type="match status" value="1"/>
</dbReference>
<evidence type="ECO:0000256" key="5">
    <source>
        <dbReference type="ARBA" id="ARBA00022989"/>
    </source>
</evidence>
<name>A0A917SA82_9ACTN</name>
<evidence type="ECO:0000256" key="3">
    <source>
        <dbReference type="ARBA" id="ARBA00022741"/>
    </source>
</evidence>
<comment type="caution">
    <text evidence="9">The sequence shown here is derived from an EMBL/GenBank/DDBJ whole genome shotgun (WGS) entry which is preliminary data.</text>
</comment>
<keyword evidence="5 7" id="KW-1133">Transmembrane helix</keyword>
<keyword evidence="6 7" id="KW-0472">Membrane</keyword>
<dbReference type="InterPro" id="IPR017871">
    <property type="entry name" value="ABC_transporter-like_CS"/>
</dbReference>
<comment type="subcellular location">
    <subcellularLocation>
        <location evidence="1">Cell membrane</location>
        <topology evidence="1">Multi-pass membrane protein</topology>
    </subcellularLocation>
</comment>
<feature type="domain" description="ABC transporter" evidence="8">
    <location>
        <begin position="331"/>
        <end position="577"/>
    </location>
</feature>
<evidence type="ECO:0000256" key="7">
    <source>
        <dbReference type="SAM" id="Phobius"/>
    </source>
</evidence>
<keyword evidence="3" id="KW-0547">Nucleotide-binding</keyword>
<dbReference type="SMART" id="SM00382">
    <property type="entry name" value="AAA"/>
    <property type="match status" value="1"/>
</dbReference>
<dbReference type="SUPFAM" id="SSF52540">
    <property type="entry name" value="P-loop containing nucleoside triphosphate hydrolases"/>
    <property type="match status" value="1"/>
</dbReference>
<keyword evidence="10" id="KW-1185">Reference proteome</keyword>
<dbReference type="PANTHER" id="PTHR24221">
    <property type="entry name" value="ATP-BINDING CASSETTE SUB-FAMILY B"/>
    <property type="match status" value="1"/>
</dbReference>
<dbReference type="InterPro" id="IPR003593">
    <property type="entry name" value="AAA+_ATPase"/>
</dbReference>
<dbReference type="Gene3D" id="3.40.50.300">
    <property type="entry name" value="P-loop containing nucleotide triphosphate hydrolases"/>
    <property type="match status" value="1"/>
</dbReference>
<evidence type="ECO:0000256" key="1">
    <source>
        <dbReference type="ARBA" id="ARBA00004651"/>
    </source>
</evidence>
<sequence length="583" mass="63190">MTVIAFRVSRTQSLLAFGETAGKVLYGLNPLFYGLFDSGVIHRDVRQLMIAVIGLGFGTGINGILQWVGTSARLKQQVYVGFEFSRQIALMMSEIETLDHHEDPVLLDKLQSFRSWSGGVGGALNALLNMVNSVAWSATTLIVALSADWRLIILALLGIPRLLLVPVTQRWNKIAEETGSPFRRLADQLVDLTRDRDAGAESRVFALRTLLMQRISSSSRRAQRPDQDRNTKTAMLELGNGLFFFGGAAAIIGWMVHDAIGGTVAVSALTIAVTSMGSLQEISSGLVSTARWLGQESRSATRFVWLRDYAATIHARHTGHRRPPARLDNGIRLEHVSYRYNGADSDALCDVDLDLPAGTVVAVVGENGAGKSTLVKLLTGMYQPTGGRVLIDDVDLAEIDLDAWRARTSAAFQDHANLEFLAGEAIGLGDLDHIEDEPEINRALADGAASDVLTALPQRLQTQLGTTWPDGVNLSGGQWQRLAIARGMMRRQPLLLALDEPTSALDAATEHALFDRYATAARDAGRSGGVTVLVTHRFSTVAAADTVLVLAEGRIVEQGTHRQLMAAGGAYAELYEIQARGYR</sequence>
<accession>A0A917SA82</accession>
<dbReference type="GO" id="GO:0005886">
    <property type="term" value="C:plasma membrane"/>
    <property type="evidence" value="ECO:0007669"/>
    <property type="project" value="UniProtKB-SubCell"/>
</dbReference>
<dbReference type="InterPro" id="IPR027417">
    <property type="entry name" value="P-loop_NTPase"/>
</dbReference>
<dbReference type="AlphaFoldDB" id="A0A917SA82"/>
<dbReference type="SUPFAM" id="SSF90123">
    <property type="entry name" value="ABC transporter transmembrane region"/>
    <property type="match status" value="1"/>
</dbReference>
<dbReference type="Pfam" id="PF00005">
    <property type="entry name" value="ABC_tran"/>
    <property type="match status" value="1"/>
</dbReference>
<proteinExistence type="predicted"/>
<dbReference type="EMBL" id="BMMZ01000005">
    <property type="protein sequence ID" value="GGL64249.1"/>
    <property type="molecule type" value="Genomic_DNA"/>
</dbReference>
<evidence type="ECO:0000256" key="6">
    <source>
        <dbReference type="ARBA" id="ARBA00023136"/>
    </source>
</evidence>
<gene>
    <name evidence="9" type="ORF">GCM10011575_23330</name>
</gene>
<dbReference type="InterPro" id="IPR003439">
    <property type="entry name" value="ABC_transporter-like_ATP-bd"/>
</dbReference>
<evidence type="ECO:0000256" key="2">
    <source>
        <dbReference type="ARBA" id="ARBA00022692"/>
    </source>
</evidence>
<dbReference type="InterPro" id="IPR039421">
    <property type="entry name" value="Type_1_exporter"/>
</dbReference>
<evidence type="ECO:0000259" key="8">
    <source>
        <dbReference type="PROSITE" id="PS50893"/>
    </source>
</evidence>
<dbReference type="GO" id="GO:0034040">
    <property type="term" value="F:ATPase-coupled lipid transmembrane transporter activity"/>
    <property type="evidence" value="ECO:0007669"/>
    <property type="project" value="TreeGrafter"/>
</dbReference>
<feature type="transmembrane region" description="Helical" evidence="7">
    <location>
        <begin position="48"/>
        <end position="68"/>
    </location>
</feature>
<keyword evidence="4" id="KW-0067">ATP-binding</keyword>
<dbReference type="Proteomes" id="UP000613840">
    <property type="component" value="Unassembled WGS sequence"/>
</dbReference>